<gene>
    <name evidence="3" type="ORF">AXF42_Ash011173</name>
</gene>
<organism evidence="3 4">
    <name type="scientific">Apostasia shenzhenica</name>
    <dbReference type="NCBI Taxonomy" id="1088818"/>
    <lineage>
        <taxon>Eukaryota</taxon>
        <taxon>Viridiplantae</taxon>
        <taxon>Streptophyta</taxon>
        <taxon>Embryophyta</taxon>
        <taxon>Tracheophyta</taxon>
        <taxon>Spermatophyta</taxon>
        <taxon>Magnoliopsida</taxon>
        <taxon>Liliopsida</taxon>
        <taxon>Asparagales</taxon>
        <taxon>Orchidaceae</taxon>
        <taxon>Apostasioideae</taxon>
        <taxon>Apostasia</taxon>
    </lineage>
</organism>
<dbReference type="EMBL" id="KZ451974">
    <property type="protein sequence ID" value="PKA56243.1"/>
    <property type="molecule type" value="Genomic_DNA"/>
</dbReference>
<dbReference type="AlphaFoldDB" id="A0A2I0AL06"/>
<feature type="compositionally biased region" description="Polar residues" evidence="2">
    <location>
        <begin position="27"/>
        <end position="39"/>
    </location>
</feature>
<name>A0A2I0AL06_9ASPA</name>
<keyword evidence="1" id="KW-0175">Coiled coil</keyword>
<dbReference type="OrthoDB" id="2019706at2759"/>
<protein>
    <submittedName>
        <fullName evidence="3">Uncharacterized protein</fullName>
    </submittedName>
</protein>
<dbReference type="PANTHER" id="PTHR48163:SF2">
    <property type="entry name" value="EXPRESSED PROTEIN"/>
    <property type="match status" value="1"/>
</dbReference>
<evidence type="ECO:0000313" key="3">
    <source>
        <dbReference type="EMBL" id="PKA56243.1"/>
    </source>
</evidence>
<feature type="coiled-coil region" evidence="1">
    <location>
        <begin position="70"/>
        <end position="161"/>
    </location>
</feature>
<dbReference type="PANTHER" id="PTHR48163">
    <property type="entry name" value="BNAC02G25670D PROTEIN"/>
    <property type="match status" value="1"/>
</dbReference>
<feature type="compositionally biased region" description="Basic and acidic residues" evidence="2">
    <location>
        <begin position="1"/>
        <end position="26"/>
    </location>
</feature>
<dbReference type="Proteomes" id="UP000236161">
    <property type="component" value="Unassembled WGS sequence"/>
</dbReference>
<feature type="region of interest" description="Disordered" evidence="2">
    <location>
        <begin position="1"/>
        <end position="48"/>
    </location>
</feature>
<reference evidence="3 4" key="1">
    <citation type="journal article" date="2017" name="Nature">
        <title>The Apostasia genome and the evolution of orchids.</title>
        <authorList>
            <person name="Zhang G.Q."/>
            <person name="Liu K.W."/>
            <person name="Li Z."/>
            <person name="Lohaus R."/>
            <person name="Hsiao Y.Y."/>
            <person name="Niu S.C."/>
            <person name="Wang J.Y."/>
            <person name="Lin Y.C."/>
            <person name="Xu Q."/>
            <person name="Chen L.J."/>
            <person name="Yoshida K."/>
            <person name="Fujiwara S."/>
            <person name="Wang Z.W."/>
            <person name="Zhang Y.Q."/>
            <person name="Mitsuda N."/>
            <person name="Wang M."/>
            <person name="Liu G.H."/>
            <person name="Pecoraro L."/>
            <person name="Huang H.X."/>
            <person name="Xiao X.J."/>
            <person name="Lin M."/>
            <person name="Wu X.Y."/>
            <person name="Wu W.L."/>
            <person name="Chen Y.Y."/>
            <person name="Chang S.B."/>
            <person name="Sakamoto S."/>
            <person name="Ohme-Takagi M."/>
            <person name="Yagi M."/>
            <person name="Zeng S.J."/>
            <person name="Shen C.Y."/>
            <person name="Yeh C.M."/>
            <person name="Luo Y.B."/>
            <person name="Tsai W.C."/>
            <person name="Van de Peer Y."/>
            <person name="Liu Z.J."/>
        </authorList>
    </citation>
    <scope>NUCLEOTIDE SEQUENCE [LARGE SCALE GENOMIC DNA]</scope>
    <source>
        <strain evidence="4">cv. Shenzhen</strain>
        <tissue evidence="3">Stem</tissue>
    </source>
</reference>
<feature type="coiled-coil region" evidence="1">
    <location>
        <begin position="194"/>
        <end position="344"/>
    </location>
</feature>
<evidence type="ECO:0000256" key="2">
    <source>
        <dbReference type="SAM" id="MobiDB-lite"/>
    </source>
</evidence>
<evidence type="ECO:0000313" key="4">
    <source>
        <dbReference type="Proteomes" id="UP000236161"/>
    </source>
</evidence>
<keyword evidence="4" id="KW-1185">Reference proteome</keyword>
<accession>A0A2I0AL06</accession>
<sequence length="444" mass="50451">MEAHHASLGRRMLEDIRQKRAKEKMNKASSSSDLESSNPHAMLRSGSGDHLVERDSNALLSQVKVLHNRSTDLENENQLLLVKLEAQQDENNSLLKHLKNLEDNTLPSLRKALKDVSNEKDAAIVAKEDALSQLRTTKKRLKEAEEEQYRAEEDAASLRAELNSLHQQIMANPYGSIPSADDPVERLLLMEKEITQLKSELQQESLIRQQEQRKLAEEQHRSSSLIAEKQDLEDKLAALLKKTSEAALDTVKQKAFSLQDREKLEKQLHDMAMMIERLESGRQKLLAEIDSQSTEIERLFEENSSLSSSYQDAMGIAVQWESQVKDCLKQNEELRFLLDRLRSEGTHAIQLGDGSVPYHADARNTADVSSPQKLVTENQLLKDRISKEQSRAEALSAETLKLSAELKHAVQAYNDLSSLYRPVLRNIQNSLMKMKQESFVSIQR</sequence>
<proteinExistence type="predicted"/>
<dbReference type="STRING" id="1088818.A0A2I0AL06"/>
<evidence type="ECO:0000256" key="1">
    <source>
        <dbReference type="SAM" id="Coils"/>
    </source>
</evidence>